<feature type="non-terminal residue" evidence="2">
    <location>
        <position position="109"/>
    </location>
</feature>
<evidence type="ECO:0000313" key="2">
    <source>
        <dbReference type="EMBL" id="SVB51057.1"/>
    </source>
</evidence>
<dbReference type="InterPro" id="IPR050486">
    <property type="entry name" value="Mannose-1P_guanyltransferase"/>
</dbReference>
<dbReference type="Pfam" id="PF00483">
    <property type="entry name" value="NTP_transferase"/>
    <property type="match status" value="1"/>
</dbReference>
<dbReference type="InterPro" id="IPR005835">
    <property type="entry name" value="NTP_transferase_dom"/>
</dbReference>
<evidence type="ECO:0000259" key="1">
    <source>
        <dbReference type="Pfam" id="PF00483"/>
    </source>
</evidence>
<name>A0A382EMD5_9ZZZZ</name>
<feature type="domain" description="Nucleotidyl transferase" evidence="1">
    <location>
        <begin position="3"/>
        <end position="109"/>
    </location>
</feature>
<accession>A0A382EMD5</accession>
<organism evidence="2">
    <name type="scientific">marine metagenome</name>
    <dbReference type="NCBI Taxonomy" id="408172"/>
    <lineage>
        <taxon>unclassified sequences</taxon>
        <taxon>metagenomes</taxon>
        <taxon>ecological metagenomes</taxon>
    </lineage>
</organism>
<dbReference type="InterPro" id="IPR029044">
    <property type="entry name" value="Nucleotide-diphossugar_trans"/>
</dbReference>
<dbReference type="PANTHER" id="PTHR22572">
    <property type="entry name" value="SUGAR-1-PHOSPHATE GUANYL TRANSFERASE"/>
    <property type="match status" value="1"/>
</dbReference>
<sequence length="109" mass="11652">MLAIVLVGGFGTRLRPLTEQTPKQMLPICGVPMIQCVVDHLATHGIEEVGLSLGYHSDEFLNAYPDGQISGIPFRVALEPEPRGTAGAVRFAADEFGVDDTFLALNGDV</sequence>
<dbReference type="Gene3D" id="3.90.550.10">
    <property type="entry name" value="Spore Coat Polysaccharide Biosynthesis Protein SpsA, Chain A"/>
    <property type="match status" value="1"/>
</dbReference>
<dbReference type="SUPFAM" id="SSF53448">
    <property type="entry name" value="Nucleotide-diphospho-sugar transferases"/>
    <property type="match status" value="1"/>
</dbReference>
<reference evidence="2" key="1">
    <citation type="submission" date="2018-05" db="EMBL/GenBank/DDBJ databases">
        <authorList>
            <person name="Lanie J.A."/>
            <person name="Ng W.-L."/>
            <person name="Kazmierczak K.M."/>
            <person name="Andrzejewski T.M."/>
            <person name="Davidsen T.M."/>
            <person name="Wayne K.J."/>
            <person name="Tettelin H."/>
            <person name="Glass J.I."/>
            <person name="Rusch D."/>
            <person name="Podicherti R."/>
            <person name="Tsui H.-C.T."/>
            <person name="Winkler M.E."/>
        </authorList>
    </citation>
    <scope>NUCLEOTIDE SEQUENCE</scope>
</reference>
<gene>
    <name evidence="2" type="ORF">METZ01_LOCUS203911</name>
</gene>
<dbReference type="AlphaFoldDB" id="A0A382EMD5"/>
<proteinExistence type="predicted"/>
<protein>
    <recommendedName>
        <fullName evidence="1">Nucleotidyl transferase domain-containing protein</fullName>
    </recommendedName>
</protein>
<dbReference type="EMBL" id="UINC01044937">
    <property type="protein sequence ID" value="SVB51057.1"/>
    <property type="molecule type" value="Genomic_DNA"/>
</dbReference>